<evidence type="ECO:0000256" key="1">
    <source>
        <dbReference type="ARBA" id="ARBA00007572"/>
    </source>
</evidence>
<dbReference type="GO" id="GO:0005739">
    <property type="term" value="C:mitochondrion"/>
    <property type="evidence" value="ECO:0007669"/>
    <property type="project" value="TreeGrafter"/>
</dbReference>
<feature type="domain" description="ATP-dependent DNA ligase family profile" evidence="9">
    <location>
        <begin position="20"/>
        <end position="154"/>
    </location>
</feature>
<dbReference type="GO" id="GO:0071897">
    <property type="term" value="P:DNA biosynthetic process"/>
    <property type="evidence" value="ECO:0007669"/>
    <property type="project" value="InterPro"/>
</dbReference>
<dbReference type="GO" id="GO:0006310">
    <property type="term" value="P:DNA recombination"/>
    <property type="evidence" value="ECO:0007669"/>
    <property type="project" value="InterPro"/>
</dbReference>
<dbReference type="PANTHER" id="PTHR45674:SF4">
    <property type="entry name" value="DNA LIGASE 1"/>
    <property type="match status" value="1"/>
</dbReference>
<evidence type="ECO:0000256" key="3">
    <source>
        <dbReference type="ARBA" id="ARBA00022705"/>
    </source>
</evidence>
<dbReference type="GO" id="GO:0006281">
    <property type="term" value="P:DNA repair"/>
    <property type="evidence" value="ECO:0007669"/>
    <property type="project" value="InterPro"/>
</dbReference>
<dbReference type="STRING" id="145388.A0A0D2MKE9"/>
<dbReference type="PROSITE" id="PS50160">
    <property type="entry name" value="DNA_LIGASE_A3"/>
    <property type="match status" value="1"/>
</dbReference>
<accession>A0A0D2MKE9</accession>
<proteinExistence type="inferred from homology"/>
<keyword evidence="2 10" id="KW-0436">Ligase</keyword>
<dbReference type="SUPFAM" id="SSF56091">
    <property type="entry name" value="DNA ligase/mRNA capping enzyme, catalytic domain"/>
    <property type="match status" value="1"/>
</dbReference>
<keyword evidence="4" id="KW-0547">Nucleotide-binding</keyword>
<dbReference type="AlphaFoldDB" id="A0A0D2MKE9"/>
<keyword evidence="5" id="KW-0067">ATP-binding</keyword>
<evidence type="ECO:0000259" key="9">
    <source>
        <dbReference type="PROSITE" id="PS50160"/>
    </source>
</evidence>
<dbReference type="Pfam" id="PF01068">
    <property type="entry name" value="DNA_ligase_A_M"/>
    <property type="match status" value="1"/>
</dbReference>
<name>A0A0D2MKE9_9CHLO</name>
<organism evidence="10 11">
    <name type="scientific">Monoraphidium neglectum</name>
    <dbReference type="NCBI Taxonomy" id="145388"/>
    <lineage>
        <taxon>Eukaryota</taxon>
        <taxon>Viridiplantae</taxon>
        <taxon>Chlorophyta</taxon>
        <taxon>core chlorophytes</taxon>
        <taxon>Chlorophyceae</taxon>
        <taxon>CS clade</taxon>
        <taxon>Sphaeropleales</taxon>
        <taxon>Selenastraceae</taxon>
        <taxon>Monoraphidium</taxon>
    </lineage>
</organism>
<dbReference type="Gene3D" id="2.40.50.140">
    <property type="entry name" value="Nucleic acid-binding proteins"/>
    <property type="match status" value="1"/>
</dbReference>
<dbReference type="InterPro" id="IPR012309">
    <property type="entry name" value="DNA_ligase_ATP-dep_C"/>
</dbReference>
<evidence type="ECO:0000256" key="2">
    <source>
        <dbReference type="ARBA" id="ARBA00022598"/>
    </source>
</evidence>
<evidence type="ECO:0000313" key="10">
    <source>
        <dbReference type="EMBL" id="KIY95400.1"/>
    </source>
</evidence>
<dbReference type="InterPro" id="IPR012310">
    <property type="entry name" value="DNA_ligase_ATP-dep_cent"/>
</dbReference>
<gene>
    <name evidence="10" type="ORF">MNEG_12561</name>
</gene>
<dbReference type="InterPro" id="IPR012340">
    <property type="entry name" value="NA-bd_OB-fold"/>
</dbReference>
<keyword evidence="3" id="KW-0235">DNA replication</keyword>
<dbReference type="PANTHER" id="PTHR45674">
    <property type="entry name" value="DNA LIGASE 1/3 FAMILY MEMBER"/>
    <property type="match status" value="1"/>
</dbReference>
<evidence type="ECO:0000256" key="5">
    <source>
        <dbReference type="ARBA" id="ARBA00022840"/>
    </source>
</evidence>
<dbReference type="SUPFAM" id="SSF50249">
    <property type="entry name" value="Nucleic acid-binding proteins"/>
    <property type="match status" value="1"/>
</dbReference>
<dbReference type="FunFam" id="2.40.50.140:FF:000062">
    <property type="entry name" value="DNA ligase"/>
    <property type="match status" value="1"/>
</dbReference>
<evidence type="ECO:0000256" key="6">
    <source>
        <dbReference type="ARBA" id="ARBA00041131"/>
    </source>
</evidence>
<dbReference type="EMBL" id="KK103526">
    <property type="protein sequence ID" value="KIY95400.1"/>
    <property type="molecule type" value="Genomic_DNA"/>
</dbReference>
<dbReference type="GO" id="GO:0005634">
    <property type="term" value="C:nucleus"/>
    <property type="evidence" value="ECO:0007669"/>
    <property type="project" value="TreeGrafter"/>
</dbReference>
<dbReference type="OrthoDB" id="206088at2759"/>
<dbReference type="Pfam" id="PF04679">
    <property type="entry name" value="DNA_ligase_A_C"/>
    <property type="match status" value="1"/>
</dbReference>
<dbReference type="NCBIfam" id="TIGR00574">
    <property type="entry name" value="dnl1"/>
    <property type="match status" value="1"/>
</dbReference>
<dbReference type="InterPro" id="IPR016059">
    <property type="entry name" value="DNA_ligase_ATP-dep_CS"/>
</dbReference>
<dbReference type="GO" id="GO:0003910">
    <property type="term" value="F:DNA ligase (ATP) activity"/>
    <property type="evidence" value="ECO:0007669"/>
    <property type="project" value="InterPro"/>
</dbReference>
<protein>
    <recommendedName>
        <fullName evidence="6">DNA ligase 1</fullName>
    </recommendedName>
    <alternativeName>
        <fullName evidence="7">DNA ligase I</fullName>
    </alternativeName>
</protein>
<dbReference type="GeneID" id="25729936"/>
<dbReference type="Proteomes" id="UP000054498">
    <property type="component" value="Unassembled WGS sequence"/>
</dbReference>
<sequence>MGALAWGLVLSTRARKDVEVADIKVQVAVYAFDCLYLNGRSLLHAPLSERRAALYSSLKPAEGQLAFATAKISRDVEELAAFLNEAVAASTEGLIVKTMDDVYQPSRRSTHWLKLKKDYLDGCGDTFDVVPIGGYYGKGKRSGLYGAYLLAVYDDATESYQTISKLGTGFSEEVLAELDATLRPHALDAPRPYYQYGEGGAPDVWFDPVAVWEVKAADLSVSPVHQAARGLVEPGKGISIRFPRLLRVRTDKGPEDATTAAQVADMYRAQAVVAANRKDAAEDDDA</sequence>
<dbReference type="InterPro" id="IPR050191">
    <property type="entry name" value="ATP-dep_DNA_ligase"/>
</dbReference>
<dbReference type="PROSITE" id="PS00333">
    <property type="entry name" value="DNA_LIGASE_A2"/>
    <property type="match status" value="1"/>
</dbReference>
<keyword evidence="11" id="KW-1185">Reference proteome</keyword>
<reference evidence="10 11" key="1">
    <citation type="journal article" date="2013" name="BMC Genomics">
        <title>Reconstruction of the lipid metabolism for the microalga Monoraphidium neglectum from its genome sequence reveals characteristics suitable for biofuel production.</title>
        <authorList>
            <person name="Bogen C."/>
            <person name="Al-Dilaimi A."/>
            <person name="Albersmeier A."/>
            <person name="Wichmann J."/>
            <person name="Grundmann M."/>
            <person name="Rupp O."/>
            <person name="Lauersen K.J."/>
            <person name="Blifernez-Klassen O."/>
            <person name="Kalinowski J."/>
            <person name="Goesmann A."/>
            <person name="Mussgnug J.H."/>
            <person name="Kruse O."/>
        </authorList>
    </citation>
    <scope>NUCLEOTIDE SEQUENCE [LARGE SCALE GENOMIC DNA]</scope>
    <source>
        <strain evidence="10 11">SAG 48.87</strain>
    </source>
</reference>
<dbReference type="RefSeq" id="XP_013894420.1">
    <property type="nucleotide sequence ID" value="XM_014038966.1"/>
</dbReference>
<comment type="similarity">
    <text evidence="1 8">Belongs to the ATP-dependent DNA ligase family.</text>
</comment>
<dbReference type="KEGG" id="mng:MNEG_12561"/>
<evidence type="ECO:0000313" key="11">
    <source>
        <dbReference type="Proteomes" id="UP000054498"/>
    </source>
</evidence>
<dbReference type="Gene3D" id="3.30.470.30">
    <property type="entry name" value="DNA ligase/mRNA capping enzyme"/>
    <property type="match status" value="1"/>
</dbReference>
<evidence type="ECO:0000256" key="8">
    <source>
        <dbReference type="RuleBase" id="RU004196"/>
    </source>
</evidence>
<dbReference type="CDD" id="cd07969">
    <property type="entry name" value="OBF_DNA_ligase_I"/>
    <property type="match status" value="1"/>
</dbReference>
<dbReference type="InterPro" id="IPR000977">
    <property type="entry name" value="DNA_ligase_ATP-dep"/>
</dbReference>
<dbReference type="GO" id="GO:0006273">
    <property type="term" value="P:lagging strand elongation"/>
    <property type="evidence" value="ECO:0007669"/>
    <property type="project" value="TreeGrafter"/>
</dbReference>
<dbReference type="GO" id="GO:0005524">
    <property type="term" value="F:ATP binding"/>
    <property type="evidence" value="ECO:0007669"/>
    <property type="project" value="UniProtKB-KW"/>
</dbReference>
<evidence type="ECO:0000256" key="7">
    <source>
        <dbReference type="ARBA" id="ARBA00041666"/>
    </source>
</evidence>
<evidence type="ECO:0000256" key="4">
    <source>
        <dbReference type="ARBA" id="ARBA00022741"/>
    </source>
</evidence>